<evidence type="ECO:0000256" key="3">
    <source>
        <dbReference type="ARBA" id="ARBA00023033"/>
    </source>
</evidence>
<evidence type="ECO:0000256" key="1">
    <source>
        <dbReference type="ARBA" id="ARBA00001973"/>
    </source>
</evidence>
<evidence type="ECO:0000313" key="7">
    <source>
        <dbReference type="EMBL" id="PGH14828.1"/>
    </source>
</evidence>
<comment type="cofactor">
    <cofactor evidence="1">
        <name>Cu(2+)</name>
        <dbReference type="ChEBI" id="CHEBI:29036"/>
    </cofactor>
</comment>
<proteinExistence type="predicted"/>
<protein>
    <submittedName>
        <fullName evidence="7">Uncharacterized protein</fullName>
    </submittedName>
</protein>
<dbReference type="OrthoDB" id="1658288at2759"/>
<gene>
    <name evidence="7" type="ORF">AJ80_05754</name>
</gene>
<feature type="domain" description="Tyrosinase C-terminal" evidence="6">
    <location>
        <begin position="676"/>
        <end position="788"/>
    </location>
</feature>
<keyword evidence="8" id="KW-1185">Reference proteome</keyword>
<keyword evidence="3" id="KW-0503">Monooxygenase</keyword>
<feature type="domain" description="Tyrosinase copper-binding" evidence="5">
    <location>
        <begin position="79"/>
        <end position="323"/>
    </location>
</feature>
<evidence type="ECO:0000259" key="6">
    <source>
        <dbReference type="Pfam" id="PF18132"/>
    </source>
</evidence>
<keyword evidence="2" id="KW-0560">Oxidoreductase</keyword>
<dbReference type="Gene3D" id="1.10.1280.10">
    <property type="entry name" value="Di-copper center containing domain from catechol oxidase"/>
    <property type="match status" value="1"/>
</dbReference>
<evidence type="ECO:0000256" key="2">
    <source>
        <dbReference type="ARBA" id="ARBA00023002"/>
    </source>
</evidence>
<name>A0A2B7Y1Z4_POLH7</name>
<sequence>MDKLDSSIPLSSGAAVQGPPVVPVPQPEPCYPRLEIDTFVKDSDVLNIFLLSIAELQTNEKNGSPVWKSDPHSWFQLAAIHGSKLRVWHRVYLILYEQTLYEKAKVIANSYVNASLRERYTAAATRLRLPYWDPLVVRSQNQKYNEDPRWYIPFILATPYVWLRLPGTGKEDKLIKRPNPLYQYVYPPMSQVKSVVRHIPSTAQGVTVRCPQWANPKPKEEQHEDERMTSDHTRLNEQLVKGQVGHKAAKNVDLSAKFEDVAKLLLDDSLTWNQFSNTDWQNNVSPERSVSDGFKGSIEGWHDDIHGMVGWNWTMNDVSKKDAPGTMADVPNIDRLMAAYQMTHPDQWVADLAKEKLEDKEKPENSAWIHRKEWAPFGSPPQLLDELEDKGVKPKMLPPIREFSSTPLLPFRKAFDPKDSSNHGWWTSDHVRDWTKLGYSYQGIKYYDPSMPDAEKLQSVANGKAFANRKYGWMTAANYLSTKPINGAYPQYLDEAKYEVFDTPLHYDGNPESPDPRLPVISVWVEDSEHLAEQPIQAPVPAVAITTPPASATKPGVNIGGAPPPPSTPPPITLNKPLNSKLARWKARTGDMKHVDLPASKPADTEKQVRPEYPDYAGHQVTAELDVKDSPLGEPSQPATEAAAVTIPASIALDFAPRAAKKAADKFAQLAGNFYEWDIIIRVYKFALNGPFSIFVFLGSYNPQDATSWSTHPNCVSVNYVFANNNPAECDNCAKQISEQTEYVDSICLTPKLLESINLGALSCLKPEDVGPFLKQNLTLQALSKDGILATRDLGLLSLSADLMYREVVWGENGIVKRGATKLDQVAITVYQ</sequence>
<feature type="compositionally biased region" description="Pro residues" evidence="4">
    <location>
        <begin position="562"/>
        <end position="572"/>
    </location>
</feature>
<dbReference type="STRING" id="1447883.A0A2B7Y1Z4"/>
<dbReference type="InterPro" id="IPR002227">
    <property type="entry name" value="Tyrosinase_Cu-bd"/>
</dbReference>
<dbReference type="Proteomes" id="UP000224634">
    <property type="component" value="Unassembled WGS sequence"/>
</dbReference>
<accession>A0A2B7Y1Z4</accession>
<dbReference type="Gene3D" id="2.60.310.20">
    <property type="match status" value="1"/>
</dbReference>
<dbReference type="SUPFAM" id="SSF48056">
    <property type="entry name" value="Di-copper centre-containing domain"/>
    <property type="match status" value="1"/>
</dbReference>
<dbReference type="GO" id="GO:0004497">
    <property type="term" value="F:monooxygenase activity"/>
    <property type="evidence" value="ECO:0007669"/>
    <property type="project" value="UniProtKB-KW"/>
</dbReference>
<feature type="region of interest" description="Disordered" evidence="4">
    <location>
        <begin position="548"/>
        <end position="577"/>
    </location>
</feature>
<reference evidence="7 8" key="1">
    <citation type="submission" date="2017-10" db="EMBL/GenBank/DDBJ databases">
        <title>Comparative genomics in systemic dimorphic fungi from Ajellomycetaceae.</title>
        <authorList>
            <person name="Munoz J.F."/>
            <person name="Mcewen J.G."/>
            <person name="Clay O.K."/>
            <person name="Cuomo C.A."/>
        </authorList>
    </citation>
    <scope>NUCLEOTIDE SEQUENCE [LARGE SCALE GENOMIC DNA]</scope>
    <source>
        <strain evidence="7 8">UAMH7299</strain>
    </source>
</reference>
<dbReference type="AlphaFoldDB" id="A0A2B7Y1Z4"/>
<evidence type="ECO:0000259" key="5">
    <source>
        <dbReference type="Pfam" id="PF00264"/>
    </source>
</evidence>
<dbReference type="Pfam" id="PF00264">
    <property type="entry name" value="Tyrosinase"/>
    <property type="match status" value="1"/>
</dbReference>
<dbReference type="EMBL" id="PDNA01000089">
    <property type="protein sequence ID" value="PGH14828.1"/>
    <property type="molecule type" value="Genomic_DNA"/>
</dbReference>
<evidence type="ECO:0000256" key="4">
    <source>
        <dbReference type="SAM" id="MobiDB-lite"/>
    </source>
</evidence>
<dbReference type="Pfam" id="PF18132">
    <property type="entry name" value="Tyrosinase_C"/>
    <property type="match status" value="1"/>
</dbReference>
<dbReference type="InterPro" id="IPR041640">
    <property type="entry name" value="Tyrosinase_C"/>
</dbReference>
<evidence type="ECO:0000313" key="8">
    <source>
        <dbReference type="Proteomes" id="UP000224634"/>
    </source>
</evidence>
<dbReference type="InterPro" id="IPR008922">
    <property type="entry name" value="Di-copper_centre_dom_sf"/>
</dbReference>
<feature type="region of interest" description="Disordered" evidence="4">
    <location>
        <begin position="1"/>
        <end position="23"/>
    </location>
</feature>
<comment type="caution">
    <text evidence="7">The sequence shown here is derived from an EMBL/GenBank/DDBJ whole genome shotgun (WGS) entry which is preliminary data.</text>
</comment>
<organism evidence="7 8">
    <name type="scientific">Polytolypa hystricis (strain UAMH7299)</name>
    <dbReference type="NCBI Taxonomy" id="1447883"/>
    <lineage>
        <taxon>Eukaryota</taxon>
        <taxon>Fungi</taxon>
        <taxon>Dikarya</taxon>
        <taxon>Ascomycota</taxon>
        <taxon>Pezizomycotina</taxon>
        <taxon>Eurotiomycetes</taxon>
        <taxon>Eurotiomycetidae</taxon>
        <taxon>Onygenales</taxon>
        <taxon>Onygenales incertae sedis</taxon>
        <taxon>Polytolypa</taxon>
    </lineage>
</organism>